<feature type="signal peptide" evidence="1">
    <location>
        <begin position="1"/>
        <end position="22"/>
    </location>
</feature>
<reference evidence="2 3" key="1">
    <citation type="submission" date="2019-05" db="EMBL/GenBank/DDBJ databases">
        <title>Genomes sequences of two Nocardia cyriacigeorgica environmental isolates, type strains Nocardia asteroides ATCC 19247 and Nocardia cyriacigeorgica DSM 44484.</title>
        <authorList>
            <person name="Vautrin F."/>
            <person name="Bergeron E."/>
            <person name="Dubost A."/>
            <person name="Abrouk D."/>
            <person name="Rodriguez Nava V."/>
            <person name="Pujic P."/>
        </authorList>
    </citation>
    <scope>NUCLEOTIDE SEQUENCE [LARGE SCALE GENOMIC DNA]</scope>
    <source>
        <strain evidence="2 3">EML 1456</strain>
    </source>
</reference>
<dbReference type="EMBL" id="VBUU01000026">
    <property type="protein sequence ID" value="TLG03248.1"/>
    <property type="molecule type" value="Genomic_DNA"/>
</dbReference>
<proteinExistence type="predicted"/>
<protein>
    <recommendedName>
        <fullName evidence="4">DUF3558 domain-containing protein</fullName>
    </recommendedName>
</protein>
<evidence type="ECO:0000313" key="3">
    <source>
        <dbReference type="Proteomes" id="UP000308349"/>
    </source>
</evidence>
<evidence type="ECO:0000256" key="1">
    <source>
        <dbReference type="SAM" id="SignalP"/>
    </source>
</evidence>
<accession>A0A5R8PA35</accession>
<evidence type="ECO:0008006" key="4">
    <source>
        <dbReference type="Google" id="ProtNLM"/>
    </source>
</evidence>
<feature type="chain" id="PRO_5038819084" description="DUF3558 domain-containing protein" evidence="1">
    <location>
        <begin position="23"/>
        <end position="181"/>
    </location>
</feature>
<dbReference type="AlphaFoldDB" id="A0A5R8PA35"/>
<sequence>MKRLVCTAPVLLPATLLSLVTACSSDDGTTEAHQDWNAVDVCSLVDRGQVAKLDYSESGDQVAEPTPSNSGGPVCEWDDYLRISIVGEAEMSDPGAPTRAVDYPVPANPIRTFSLHDREVLITREIGGDCSAFVRYRDANLVIAIDVARSKTDIDVDDTSAASCDAQKPLIDSILSRVKLP</sequence>
<dbReference type="Proteomes" id="UP000308349">
    <property type="component" value="Unassembled WGS sequence"/>
</dbReference>
<dbReference type="PROSITE" id="PS51257">
    <property type="entry name" value="PROKAR_LIPOPROTEIN"/>
    <property type="match status" value="1"/>
</dbReference>
<comment type="caution">
    <text evidence="2">The sequence shown here is derived from an EMBL/GenBank/DDBJ whole genome shotgun (WGS) entry which is preliminary data.</text>
</comment>
<keyword evidence="1" id="KW-0732">Signal</keyword>
<gene>
    <name evidence="2" type="ORF">FEK35_21640</name>
</gene>
<dbReference type="OrthoDB" id="4566535at2"/>
<name>A0A5R8PA35_9NOCA</name>
<evidence type="ECO:0000313" key="2">
    <source>
        <dbReference type="EMBL" id="TLG03248.1"/>
    </source>
</evidence>
<organism evidence="2 3">
    <name type="scientific">Nocardia cyriacigeorgica</name>
    <dbReference type="NCBI Taxonomy" id="135487"/>
    <lineage>
        <taxon>Bacteria</taxon>
        <taxon>Bacillati</taxon>
        <taxon>Actinomycetota</taxon>
        <taxon>Actinomycetes</taxon>
        <taxon>Mycobacteriales</taxon>
        <taxon>Nocardiaceae</taxon>
        <taxon>Nocardia</taxon>
    </lineage>
</organism>